<evidence type="ECO:0000256" key="6">
    <source>
        <dbReference type="ARBA" id="ARBA00022989"/>
    </source>
</evidence>
<keyword evidence="3" id="KW-0808">Transferase</keyword>
<dbReference type="EMBL" id="JAFKCV010000011">
    <property type="protein sequence ID" value="MBN7826855.1"/>
    <property type="molecule type" value="Genomic_DNA"/>
</dbReference>
<evidence type="ECO:0000313" key="9">
    <source>
        <dbReference type="EMBL" id="MBN7826855.1"/>
    </source>
</evidence>
<evidence type="ECO:0000256" key="3">
    <source>
        <dbReference type="ARBA" id="ARBA00022679"/>
    </source>
</evidence>
<dbReference type="FunFam" id="3.90.550.10:FF:000170">
    <property type="entry name" value="Dolichol-phosphate mannosyltransferase"/>
    <property type="match status" value="1"/>
</dbReference>
<dbReference type="RefSeq" id="WP_206574968.1">
    <property type="nucleotide sequence ID" value="NZ_JAFKCV010000011.1"/>
</dbReference>
<dbReference type="PANTHER" id="PTHR48090:SF3">
    <property type="entry name" value="UNDECAPRENYL-PHOSPHATE 4-DEOXY-4-FORMAMIDO-L-ARABINOSE TRANSFERASE"/>
    <property type="match status" value="1"/>
</dbReference>
<dbReference type="CDD" id="cd04179">
    <property type="entry name" value="DPM_DPG-synthase_like"/>
    <property type="match status" value="1"/>
</dbReference>
<evidence type="ECO:0000256" key="5">
    <source>
        <dbReference type="ARBA" id="ARBA00022985"/>
    </source>
</evidence>
<evidence type="ECO:0000256" key="7">
    <source>
        <dbReference type="ARBA" id="ARBA00023136"/>
    </source>
</evidence>
<keyword evidence="2" id="KW-0328">Glycosyltransferase</keyword>
<dbReference type="InterPro" id="IPR050256">
    <property type="entry name" value="Glycosyltransferase_2"/>
</dbReference>
<dbReference type="Pfam" id="PF00535">
    <property type="entry name" value="Glycos_transf_2"/>
    <property type="match status" value="1"/>
</dbReference>
<comment type="caution">
    <text evidence="9">The sequence shown here is derived from an EMBL/GenBank/DDBJ whole genome shotgun (WGS) entry which is preliminary data.</text>
</comment>
<evidence type="ECO:0000256" key="4">
    <source>
        <dbReference type="ARBA" id="ARBA00022692"/>
    </source>
</evidence>
<dbReference type="InterPro" id="IPR001173">
    <property type="entry name" value="Glyco_trans_2-like"/>
</dbReference>
<keyword evidence="4" id="KW-0812">Transmembrane</keyword>
<dbReference type="PANTHER" id="PTHR48090">
    <property type="entry name" value="UNDECAPRENYL-PHOSPHATE 4-DEOXY-4-FORMAMIDO-L-ARABINOSE TRANSFERASE-RELATED"/>
    <property type="match status" value="1"/>
</dbReference>
<dbReference type="SUPFAM" id="SSF53448">
    <property type="entry name" value="Nucleotide-diphospho-sugar transferases"/>
    <property type="match status" value="1"/>
</dbReference>
<dbReference type="AlphaFoldDB" id="A0A939DRF5"/>
<protein>
    <submittedName>
        <fullName evidence="9">Glycosyltransferase family 2 protein</fullName>
    </submittedName>
</protein>
<dbReference type="Proteomes" id="UP000664654">
    <property type="component" value="Unassembled WGS sequence"/>
</dbReference>
<evidence type="ECO:0000256" key="1">
    <source>
        <dbReference type="ARBA" id="ARBA00022475"/>
    </source>
</evidence>
<dbReference type="Gene3D" id="3.90.550.10">
    <property type="entry name" value="Spore Coat Polysaccharide Biosynthesis Protein SpsA, Chain A"/>
    <property type="match status" value="1"/>
</dbReference>
<keyword evidence="7" id="KW-0472">Membrane</keyword>
<evidence type="ECO:0000259" key="8">
    <source>
        <dbReference type="Pfam" id="PF00535"/>
    </source>
</evidence>
<evidence type="ECO:0000313" key="10">
    <source>
        <dbReference type="Proteomes" id="UP000664654"/>
    </source>
</evidence>
<keyword evidence="1" id="KW-1003">Cell membrane</keyword>
<feature type="domain" description="Glycosyltransferase 2-like" evidence="8">
    <location>
        <begin position="5"/>
        <end position="168"/>
    </location>
</feature>
<reference evidence="9" key="1">
    <citation type="submission" date="2021-03" db="EMBL/GenBank/DDBJ databases">
        <title>novel species isolated from a fishpond in China.</title>
        <authorList>
            <person name="Lu H."/>
            <person name="Cai Z."/>
        </authorList>
    </citation>
    <scope>NUCLEOTIDE SEQUENCE</scope>
    <source>
        <strain evidence="9">JCM 30855</strain>
    </source>
</reference>
<name>A0A939DRF5_9ALTE</name>
<keyword evidence="6" id="KW-1133">Transmembrane helix</keyword>
<proteinExistence type="predicted"/>
<dbReference type="GO" id="GO:0009103">
    <property type="term" value="P:lipopolysaccharide biosynthetic process"/>
    <property type="evidence" value="ECO:0007669"/>
    <property type="project" value="UniProtKB-KW"/>
</dbReference>
<evidence type="ECO:0000256" key="2">
    <source>
        <dbReference type="ARBA" id="ARBA00022676"/>
    </source>
</evidence>
<organism evidence="9 10">
    <name type="scientific">Bowmanella dokdonensis</name>
    <dbReference type="NCBI Taxonomy" id="751969"/>
    <lineage>
        <taxon>Bacteria</taxon>
        <taxon>Pseudomonadati</taxon>
        <taxon>Pseudomonadota</taxon>
        <taxon>Gammaproteobacteria</taxon>
        <taxon>Alteromonadales</taxon>
        <taxon>Alteromonadaceae</taxon>
        <taxon>Bowmanella</taxon>
    </lineage>
</organism>
<sequence>MPILSIVIPVKDEQDNVLPLLDEIHQAMRNQIDYEVVFVDDGSTDLTYARLAERRGVGDLRLCLIKNRQSLGQSTAIYLGVQAARGRLIATLDGDGQNDPADIHSLLALTTGYGSQEDFLIAGYRKHRRDSAWKKLQSLVANGIRTRLLGDNTPDTGCGLKLFPRHSFLKLPYFDHMHRFLPALFRRLGGDIQICVVNHRARLAGISKYNMLNRAWVGLIDMLGVMWLQRRNRLPKSATEVTVEKPII</sequence>
<keyword evidence="5" id="KW-0448">Lipopolysaccharide biosynthesis</keyword>
<dbReference type="GO" id="GO:0099621">
    <property type="term" value="F:undecaprenyl-phosphate 4-deoxy-4-formamido-L-arabinose transferase activity"/>
    <property type="evidence" value="ECO:0007669"/>
    <property type="project" value="TreeGrafter"/>
</dbReference>
<keyword evidence="10" id="KW-1185">Reference proteome</keyword>
<gene>
    <name evidence="9" type="ORF">J0A66_16585</name>
</gene>
<dbReference type="InterPro" id="IPR029044">
    <property type="entry name" value="Nucleotide-diphossugar_trans"/>
</dbReference>
<dbReference type="GO" id="GO:0005886">
    <property type="term" value="C:plasma membrane"/>
    <property type="evidence" value="ECO:0007669"/>
    <property type="project" value="TreeGrafter"/>
</dbReference>
<accession>A0A939DRF5</accession>